<keyword evidence="2" id="KW-1185">Reference proteome</keyword>
<dbReference type="PROSITE" id="PS50055">
    <property type="entry name" value="TYR_PHOSPHATASE_PTP"/>
    <property type="match status" value="1"/>
</dbReference>
<dbReference type="SMART" id="SM00194">
    <property type="entry name" value="PTPc"/>
    <property type="match status" value="1"/>
</dbReference>
<dbReference type="InterPro" id="IPR000242">
    <property type="entry name" value="PTP_cat"/>
</dbReference>
<evidence type="ECO:0000313" key="2">
    <source>
        <dbReference type="Proteomes" id="UP000038045"/>
    </source>
</evidence>
<evidence type="ECO:0000313" key="3">
    <source>
        <dbReference type="WBParaSite" id="PTRK_0000605200.1"/>
    </source>
</evidence>
<dbReference type="InterPro" id="IPR029021">
    <property type="entry name" value="Prot-tyrosine_phosphatase-like"/>
</dbReference>
<evidence type="ECO:0000259" key="1">
    <source>
        <dbReference type="PROSITE" id="PS50055"/>
    </source>
</evidence>
<sequence length="270" mass="30633">MKIDELLADKKYMPKKTFLKGCLKKKDTSDMSVELDLSVFNDTLIKPKNSKTKYGFKAHAIYSTLQKRRYIISENPQTKDVYDFWDMVKIEGVGVIIAFTNENELDSKRKYVTYWPNSAERYGDITVTNYGVIDSSLVLAIVIHLELEQGYSEEKENVILYLIKGWKNGSIPNSPTDLVELYTSVSLTAGEGTVLIHSLTDSGPGAFMITYFAVIVETLEREKNVDDEDEWDGMMIIKKIKDQIPSVPLSGMEVAYIFVAIVDYFVNGNI</sequence>
<dbReference type="Proteomes" id="UP000038045">
    <property type="component" value="Unplaced"/>
</dbReference>
<accession>A0A0N4ZEF3</accession>
<dbReference type="PANTHER" id="PTHR19134">
    <property type="entry name" value="RECEPTOR-TYPE TYROSINE-PROTEIN PHOSPHATASE"/>
    <property type="match status" value="1"/>
</dbReference>
<feature type="domain" description="Tyrosine-protein phosphatase" evidence="1">
    <location>
        <begin position="33"/>
        <end position="264"/>
    </location>
</feature>
<dbReference type="STRING" id="131310.A0A0N4ZEF3"/>
<name>A0A0N4ZEF3_PARTI</name>
<dbReference type="Pfam" id="PF00102">
    <property type="entry name" value="Y_phosphatase"/>
    <property type="match status" value="1"/>
</dbReference>
<dbReference type="Gene3D" id="3.90.190.10">
    <property type="entry name" value="Protein tyrosine phosphatase superfamily"/>
    <property type="match status" value="1"/>
</dbReference>
<reference evidence="3" key="1">
    <citation type="submission" date="2017-02" db="UniProtKB">
        <authorList>
            <consortium name="WormBaseParasite"/>
        </authorList>
    </citation>
    <scope>IDENTIFICATION</scope>
</reference>
<dbReference type="PANTHER" id="PTHR19134:SF449">
    <property type="entry name" value="TYROSINE-PROTEIN PHOSPHATASE 1"/>
    <property type="match status" value="1"/>
</dbReference>
<dbReference type="GO" id="GO:0004725">
    <property type="term" value="F:protein tyrosine phosphatase activity"/>
    <property type="evidence" value="ECO:0007669"/>
    <property type="project" value="InterPro"/>
</dbReference>
<dbReference type="AlphaFoldDB" id="A0A0N4ZEF3"/>
<dbReference type="SUPFAM" id="SSF52799">
    <property type="entry name" value="(Phosphotyrosine protein) phosphatases II"/>
    <property type="match status" value="1"/>
</dbReference>
<dbReference type="WBParaSite" id="PTRK_0000605200.1">
    <property type="protein sequence ID" value="PTRK_0000605200.1"/>
    <property type="gene ID" value="PTRK_0000605200"/>
</dbReference>
<protein>
    <submittedName>
        <fullName evidence="3">Tyrosine-protein phosphatase domain-containing protein</fullName>
    </submittedName>
</protein>
<dbReference type="InterPro" id="IPR050348">
    <property type="entry name" value="Protein-Tyr_Phosphatase"/>
</dbReference>
<proteinExistence type="predicted"/>
<organism evidence="2 3">
    <name type="scientific">Parastrongyloides trichosuri</name>
    <name type="common">Possum-specific nematode worm</name>
    <dbReference type="NCBI Taxonomy" id="131310"/>
    <lineage>
        <taxon>Eukaryota</taxon>
        <taxon>Metazoa</taxon>
        <taxon>Ecdysozoa</taxon>
        <taxon>Nematoda</taxon>
        <taxon>Chromadorea</taxon>
        <taxon>Rhabditida</taxon>
        <taxon>Tylenchina</taxon>
        <taxon>Panagrolaimomorpha</taxon>
        <taxon>Strongyloidoidea</taxon>
        <taxon>Strongyloididae</taxon>
        <taxon>Parastrongyloides</taxon>
    </lineage>
</organism>